<dbReference type="Pfam" id="PF13450">
    <property type="entry name" value="NAD_binding_8"/>
    <property type="match status" value="1"/>
</dbReference>
<dbReference type="PANTHER" id="PTHR42784">
    <property type="entry name" value="PYRANOSE 2-OXIDASE"/>
    <property type="match status" value="1"/>
</dbReference>
<comment type="caution">
    <text evidence="7">The sequence shown here is derived from an EMBL/GenBank/DDBJ whole genome shotgun (WGS) entry which is preliminary data.</text>
</comment>
<evidence type="ECO:0000256" key="2">
    <source>
        <dbReference type="ARBA" id="ARBA00010790"/>
    </source>
</evidence>
<evidence type="ECO:0000256" key="5">
    <source>
        <dbReference type="ARBA" id="ARBA00023002"/>
    </source>
</evidence>
<comment type="similarity">
    <text evidence="2">Belongs to the GMC oxidoreductase family.</text>
</comment>
<feature type="domain" description="Glucose-methanol-choline oxidoreductase C-terminal" evidence="6">
    <location>
        <begin position="388"/>
        <end position="518"/>
    </location>
</feature>
<keyword evidence="5" id="KW-0560">Oxidoreductase</keyword>
<keyword evidence="8" id="KW-1185">Reference proteome</keyword>
<evidence type="ECO:0000259" key="6">
    <source>
        <dbReference type="Pfam" id="PF05199"/>
    </source>
</evidence>
<dbReference type="InterPro" id="IPR051473">
    <property type="entry name" value="P2Ox-like"/>
</dbReference>
<organism evidence="7 8">
    <name type="scientific">Mesorhizobium liriopis</name>
    <dbReference type="NCBI Taxonomy" id="2953882"/>
    <lineage>
        <taxon>Bacteria</taxon>
        <taxon>Pseudomonadati</taxon>
        <taxon>Pseudomonadota</taxon>
        <taxon>Alphaproteobacteria</taxon>
        <taxon>Hyphomicrobiales</taxon>
        <taxon>Phyllobacteriaceae</taxon>
        <taxon>Mesorhizobium</taxon>
    </lineage>
</organism>
<dbReference type="Gene3D" id="3.50.50.60">
    <property type="entry name" value="FAD/NAD(P)-binding domain"/>
    <property type="match status" value="2"/>
</dbReference>
<evidence type="ECO:0000256" key="4">
    <source>
        <dbReference type="ARBA" id="ARBA00022827"/>
    </source>
</evidence>
<gene>
    <name evidence="7" type="ORF">NGM99_04940</name>
</gene>
<dbReference type="RefSeq" id="WP_252816568.1">
    <property type="nucleotide sequence ID" value="NZ_JAMXQS010000002.1"/>
</dbReference>
<comment type="cofactor">
    <cofactor evidence="1">
        <name>FAD</name>
        <dbReference type="ChEBI" id="CHEBI:57692"/>
    </cofactor>
</comment>
<name>A0ABT1C3P7_9HYPH</name>
<dbReference type="SUPFAM" id="SSF51905">
    <property type="entry name" value="FAD/NAD(P)-binding domain"/>
    <property type="match status" value="1"/>
</dbReference>
<sequence>MSLFRLSEIGAEAERVVAPICIVGAGIAGLLMARRIAAAGRRVVLLESGDADHGEEWQSLNEIEDPNGYYSRSLSGRHRGLGGTSFRWGGRMIPITDYETGPRRNLGQSGWPVSMTRFTPYQQEIETLFGLADGSFDTMGDESGGLEEGRFPADAETFYPRWAKCPSFRKCNLGAQLRRECARNANLEVWLDATVYDFRLDRLSGRLEALTARSLNGREITIHADRFVLAAGTIESTRLLLLLDKVSEQRAFERCRVLGRFFQDHLKAEIATVDRTDPKLTGQLFGYLFMKGTRRDIHLDLSAGAQVKHDVSGAFAYVSMDLSTSVLGNLRAAAHGLQERRLDVAGLGHIAAHAGTVVRSAYWRFARKRLYVPPDVTQRIFLCVEQLPHHANRISLGETRDRLGTCNARLEWKPTAADERTFRTAVACLTDYWKKSGLEARCPLRLSSAARDPQALITASAEACAHPSGSARMGTNPASSVTRPDLFCHAVPNLAVVSAAVFPTAGSANPTLTIMQLAYWAADLYLRATASSAEQILQPADAGAMAAAAMGAL</sequence>
<dbReference type="Proteomes" id="UP001205906">
    <property type="component" value="Unassembled WGS sequence"/>
</dbReference>
<dbReference type="Pfam" id="PF05199">
    <property type="entry name" value="GMC_oxred_C"/>
    <property type="match status" value="1"/>
</dbReference>
<dbReference type="InterPro" id="IPR036188">
    <property type="entry name" value="FAD/NAD-bd_sf"/>
</dbReference>
<dbReference type="PANTHER" id="PTHR42784:SF1">
    <property type="entry name" value="PYRANOSE 2-OXIDASE"/>
    <property type="match status" value="1"/>
</dbReference>
<keyword evidence="4" id="KW-0274">FAD</keyword>
<dbReference type="InterPro" id="IPR007867">
    <property type="entry name" value="GMC_OxRtase_C"/>
</dbReference>
<evidence type="ECO:0000313" key="8">
    <source>
        <dbReference type="Proteomes" id="UP001205906"/>
    </source>
</evidence>
<keyword evidence="3" id="KW-0285">Flavoprotein</keyword>
<dbReference type="EMBL" id="JAMXQS010000002">
    <property type="protein sequence ID" value="MCO6049133.1"/>
    <property type="molecule type" value="Genomic_DNA"/>
</dbReference>
<accession>A0ABT1C3P7</accession>
<evidence type="ECO:0000256" key="3">
    <source>
        <dbReference type="ARBA" id="ARBA00022630"/>
    </source>
</evidence>
<reference evidence="7 8" key="1">
    <citation type="submission" date="2022-06" db="EMBL/GenBank/DDBJ databases">
        <title>Mesorhizobium sp. strain RP14 Genome sequencing and assembly.</title>
        <authorList>
            <person name="Kim I."/>
        </authorList>
    </citation>
    <scope>NUCLEOTIDE SEQUENCE [LARGE SCALE GENOMIC DNA]</scope>
    <source>
        <strain evidence="8">RP14(2022)</strain>
    </source>
</reference>
<proteinExistence type="inferred from homology"/>
<protein>
    <submittedName>
        <fullName evidence="7">GMC oxidoreductase</fullName>
    </submittedName>
</protein>
<evidence type="ECO:0000256" key="1">
    <source>
        <dbReference type="ARBA" id="ARBA00001974"/>
    </source>
</evidence>
<evidence type="ECO:0000313" key="7">
    <source>
        <dbReference type="EMBL" id="MCO6049133.1"/>
    </source>
</evidence>